<comment type="caution">
    <text evidence="10">The sequence shown here is derived from an EMBL/GenBank/DDBJ whole genome shotgun (WGS) entry which is preliminary data.</text>
</comment>
<accession>A0A9D9H270</accession>
<gene>
    <name evidence="10" type="ORF">IAB08_02235</name>
</gene>
<evidence type="ECO:0000259" key="8">
    <source>
        <dbReference type="Pfam" id="PF01643"/>
    </source>
</evidence>
<evidence type="ECO:0000256" key="2">
    <source>
        <dbReference type="ARBA" id="ARBA00022516"/>
    </source>
</evidence>
<evidence type="ECO:0000313" key="10">
    <source>
        <dbReference type="EMBL" id="MBO8432098.1"/>
    </source>
</evidence>
<reference evidence="10" key="1">
    <citation type="submission" date="2020-10" db="EMBL/GenBank/DDBJ databases">
        <authorList>
            <person name="Gilroy R."/>
        </authorList>
    </citation>
    <scope>NUCLEOTIDE SEQUENCE</scope>
    <source>
        <strain evidence="10">2889</strain>
    </source>
</reference>
<dbReference type="GO" id="GO:0000036">
    <property type="term" value="F:acyl carrier activity"/>
    <property type="evidence" value="ECO:0007669"/>
    <property type="project" value="TreeGrafter"/>
</dbReference>
<dbReference type="PANTHER" id="PTHR31727:SF6">
    <property type="entry name" value="OLEOYL-ACYL CARRIER PROTEIN THIOESTERASE 1, CHLOROPLASTIC"/>
    <property type="match status" value="1"/>
</dbReference>
<dbReference type="InterPro" id="IPR049427">
    <property type="entry name" value="Acyl-ACP_TE_C"/>
</dbReference>
<comment type="similarity">
    <text evidence="1">Belongs to the acyl-ACP thioesterase family.</text>
</comment>
<evidence type="ECO:0000256" key="7">
    <source>
        <dbReference type="ARBA" id="ARBA00023160"/>
    </source>
</evidence>
<keyword evidence="7" id="KW-0275">Fatty acid biosynthesis</keyword>
<proteinExistence type="inferred from homology"/>
<evidence type="ECO:0000259" key="9">
    <source>
        <dbReference type="Pfam" id="PF20791"/>
    </source>
</evidence>
<dbReference type="Pfam" id="PF20791">
    <property type="entry name" value="Acyl-ACP_TE_C"/>
    <property type="match status" value="1"/>
</dbReference>
<evidence type="ECO:0000256" key="4">
    <source>
        <dbReference type="ARBA" id="ARBA00022832"/>
    </source>
</evidence>
<feature type="domain" description="Acyl-ACP thioesterase N-terminal hotdog" evidence="8">
    <location>
        <begin position="9"/>
        <end position="101"/>
    </location>
</feature>
<protein>
    <recommendedName>
        <fullName evidence="12">Acyl-ACP thioesterase</fullName>
    </recommendedName>
</protein>
<evidence type="ECO:0000256" key="1">
    <source>
        <dbReference type="ARBA" id="ARBA00006500"/>
    </source>
</evidence>
<evidence type="ECO:0000256" key="5">
    <source>
        <dbReference type="ARBA" id="ARBA00022946"/>
    </source>
</evidence>
<dbReference type="InterPro" id="IPR045023">
    <property type="entry name" value="FATA/B"/>
</dbReference>
<keyword evidence="3" id="KW-0378">Hydrolase</keyword>
<dbReference type="Pfam" id="PF01643">
    <property type="entry name" value="Acyl-ACP_TE"/>
    <property type="match status" value="1"/>
</dbReference>
<name>A0A9D9H270_9BACT</name>
<dbReference type="InterPro" id="IPR029069">
    <property type="entry name" value="HotDog_dom_sf"/>
</dbReference>
<dbReference type="Proteomes" id="UP000823612">
    <property type="component" value="Unassembled WGS sequence"/>
</dbReference>
<keyword evidence="2" id="KW-0444">Lipid biosynthesis</keyword>
<evidence type="ECO:0008006" key="12">
    <source>
        <dbReference type="Google" id="ProtNLM"/>
    </source>
</evidence>
<reference evidence="10" key="2">
    <citation type="journal article" date="2021" name="PeerJ">
        <title>Extensive microbial diversity within the chicken gut microbiome revealed by metagenomics and culture.</title>
        <authorList>
            <person name="Gilroy R."/>
            <person name="Ravi A."/>
            <person name="Getino M."/>
            <person name="Pursley I."/>
            <person name="Horton D.L."/>
            <person name="Alikhan N.F."/>
            <person name="Baker D."/>
            <person name="Gharbi K."/>
            <person name="Hall N."/>
            <person name="Watson M."/>
            <person name="Adriaenssens E.M."/>
            <person name="Foster-Nyarko E."/>
            <person name="Jarju S."/>
            <person name="Secka A."/>
            <person name="Antonio M."/>
            <person name="Oren A."/>
            <person name="Chaudhuri R.R."/>
            <person name="La Ragione R."/>
            <person name="Hildebrand F."/>
            <person name="Pallen M.J."/>
        </authorList>
    </citation>
    <scope>NUCLEOTIDE SEQUENCE</scope>
    <source>
        <strain evidence="10">2889</strain>
    </source>
</reference>
<evidence type="ECO:0000313" key="11">
    <source>
        <dbReference type="Proteomes" id="UP000823612"/>
    </source>
</evidence>
<feature type="domain" description="Acyl-ACP thioesterase-like C-terminal" evidence="9">
    <location>
        <begin position="184"/>
        <end position="248"/>
    </location>
</feature>
<dbReference type="SUPFAM" id="SSF54637">
    <property type="entry name" value="Thioesterase/thiol ester dehydrase-isomerase"/>
    <property type="match status" value="2"/>
</dbReference>
<dbReference type="Gene3D" id="3.10.129.10">
    <property type="entry name" value="Hotdog Thioesterase"/>
    <property type="match status" value="1"/>
</dbReference>
<dbReference type="GO" id="GO:0016297">
    <property type="term" value="F:fatty acyl-[ACP] hydrolase activity"/>
    <property type="evidence" value="ECO:0007669"/>
    <property type="project" value="InterPro"/>
</dbReference>
<evidence type="ECO:0000256" key="3">
    <source>
        <dbReference type="ARBA" id="ARBA00022801"/>
    </source>
</evidence>
<keyword evidence="4" id="KW-0276">Fatty acid metabolism</keyword>
<keyword evidence="6" id="KW-0443">Lipid metabolism</keyword>
<dbReference type="EMBL" id="JADIMZ010000029">
    <property type="protein sequence ID" value="MBO8432098.1"/>
    <property type="molecule type" value="Genomic_DNA"/>
</dbReference>
<sequence length="272" mass="32018">MVYKYGEPVRIYNHYTDKKHRLKIKTLCDLFNDMAELHTYRQGVNADILNQQGLTWMLRRIHIFIPDMPQREERVLFESWNPACEGLLVPRLYKVSDWNEETAALYNNGITTEKVSTGALRAFAYTDWMLINLEGRRPERPTEMMKPLAGYYNEELPFKPSMFDRREQKGMLDFNQPAWHEACQVQAHYRDIDFNGHVTQSSYIQWMMDAHSDSFMETHRLEEMEVIYAHELKPGSEVSVWLCDAEEDRVSYAIRSLDGGILHAWARAHFGS</sequence>
<evidence type="ECO:0000256" key="6">
    <source>
        <dbReference type="ARBA" id="ARBA00023098"/>
    </source>
</evidence>
<dbReference type="InterPro" id="IPR002864">
    <property type="entry name" value="Acyl-ACP_thioesterase_NHD"/>
</dbReference>
<organism evidence="10 11">
    <name type="scientific">Candidatus Pullibacteroides excrementavium</name>
    <dbReference type="NCBI Taxonomy" id="2840905"/>
    <lineage>
        <taxon>Bacteria</taxon>
        <taxon>Pseudomonadati</taxon>
        <taxon>Bacteroidota</taxon>
        <taxon>Bacteroidia</taxon>
        <taxon>Bacteroidales</taxon>
        <taxon>Candidatus Pullibacteroides</taxon>
    </lineage>
</organism>
<keyword evidence="5" id="KW-0809">Transit peptide</keyword>
<dbReference type="PANTHER" id="PTHR31727">
    <property type="entry name" value="OLEOYL-ACYL CARRIER PROTEIN THIOESTERASE 1, CHLOROPLASTIC"/>
    <property type="match status" value="1"/>
</dbReference>
<dbReference type="AlphaFoldDB" id="A0A9D9H270"/>